<feature type="domain" description="Apple" evidence="2">
    <location>
        <begin position="174"/>
        <end position="241"/>
    </location>
</feature>
<reference evidence="3 4" key="1">
    <citation type="submission" date="2024-01" db="EMBL/GenBank/DDBJ databases">
        <title>The genome of the rayed Mediterranean limpet Patella caerulea (Linnaeus, 1758).</title>
        <authorList>
            <person name="Anh-Thu Weber A."/>
            <person name="Halstead-Nussloch G."/>
        </authorList>
    </citation>
    <scope>NUCLEOTIDE SEQUENCE [LARGE SCALE GENOMIC DNA]</scope>
    <source>
        <strain evidence="3">AATW-2023a</strain>
        <tissue evidence="3">Whole specimen</tissue>
    </source>
</reference>
<dbReference type="PROSITE" id="PS50948">
    <property type="entry name" value="PAN"/>
    <property type="match status" value="1"/>
</dbReference>
<dbReference type="SUPFAM" id="SSF49785">
    <property type="entry name" value="Galactose-binding domain-like"/>
    <property type="match status" value="1"/>
</dbReference>
<evidence type="ECO:0000313" key="4">
    <source>
        <dbReference type="Proteomes" id="UP001347796"/>
    </source>
</evidence>
<keyword evidence="1" id="KW-0732">Signal</keyword>
<dbReference type="InterPro" id="IPR003609">
    <property type="entry name" value="Pan_app"/>
</dbReference>
<organism evidence="3 4">
    <name type="scientific">Patella caerulea</name>
    <name type="common">Rayed Mediterranean limpet</name>
    <dbReference type="NCBI Taxonomy" id="87958"/>
    <lineage>
        <taxon>Eukaryota</taxon>
        <taxon>Metazoa</taxon>
        <taxon>Spiralia</taxon>
        <taxon>Lophotrochozoa</taxon>
        <taxon>Mollusca</taxon>
        <taxon>Gastropoda</taxon>
        <taxon>Patellogastropoda</taxon>
        <taxon>Patelloidea</taxon>
        <taxon>Patellidae</taxon>
        <taxon>Patella</taxon>
    </lineage>
</organism>
<keyword evidence="4" id="KW-1185">Reference proteome</keyword>
<feature type="signal peptide" evidence="1">
    <location>
        <begin position="1"/>
        <end position="22"/>
    </location>
</feature>
<dbReference type="Gene3D" id="2.60.120.260">
    <property type="entry name" value="Galactose-binding domain-like"/>
    <property type="match status" value="1"/>
</dbReference>
<feature type="chain" id="PRO_5043023164" description="Apple domain-containing protein" evidence="1">
    <location>
        <begin position="23"/>
        <end position="241"/>
    </location>
</feature>
<comment type="caution">
    <text evidence="3">The sequence shown here is derived from an EMBL/GenBank/DDBJ whole genome shotgun (WGS) entry which is preliminary data.</text>
</comment>
<accession>A0AAN8KGY8</accession>
<dbReference type="Pfam" id="PF22633">
    <property type="entry name" value="F5_F8_type_C_2"/>
    <property type="match status" value="1"/>
</dbReference>
<gene>
    <name evidence="3" type="ORF">SNE40_003626</name>
</gene>
<evidence type="ECO:0000259" key="2">
    <source>
        <dbReference type="PROSITE" id="PS50948"/>
    </source>
</evidence>
<proteinExistence type="predicted"/>
<dbReference type="AlphaFoldDB" id="A0AAN8KGY8"/>
<protein>
    <recommendedName>
        <fullName evidence="2">Apple domain-containing protein</fullName>
    </recommendedName>
</protein>
<evidence type="ECO:0000256" key="1">
    <source>
        <dbReference type="SAM" id="SignalP"/>
    </source>
</evidence>
<dbReference type="Proteomes" id="UP001347796">
    <property type="component" value="Unassembled WGS sequence"/>
</dbReference>
<dbReference type="InterPro" id="IPR051941">
    <property type="entry name" value="BG_Antigen-Binding_Lectin"/>
</dbReference>
<dbReference type="EMBL" id="JAZGQO010000002">
    <property type="protein sequence ID" value="KAK6192084.1"/>
    <property type="molecule type" value="Genomic_DNA"/>
</dbReference>
<dbReference type="Pfam" id="PF00024">
    <property type="entry name" value="PAN_1"/>
    <property type="match status" value="1"/>
</dbReference>
<dbReference type="InterPro" id="IPR008979">
    <property type="entry name" value="Galactose-bd-like_sf"/>
</dbReference>
<name>A0AAN8KGY8_PATCE</name>
<dbReference type="PANTHER" id="PTHR45713:SF15">
    <property type="entry name" value="F5_8 TYPE C DOMAIN-CONTAINING PROTEIN"/>
    <property type="match status" value="1"/>
</dbReference>
<sequence length="241" mass="26980">MNGGCILFILLFAQFTFRPTIALPGIDYAFNKTCKQSSVALGKLPGYAVDDNITTCTRTRFGDDNTGWWNVDLGKTVGVTSVVLSNNLDHPGRLKNFTIKMYMSNPTINPSGGKLCFWYEEKFIRGTDTVTCYNTVVGRYLEIAKLDNDKPLGMCDVKVYGEALPNRITTLTYCESRGVRMVSNFVKAMGVMEGPIECARRCSHSYGCGMFNYEINLKHCILIYTNGTRNPDSEYVFYVAC</sequence>
<dbReference type="PANTHER" id="PTHR45713">
    <property type="entry name" value="FTP DOMAIN-CONTAINING PROTEIN"/>
    <property type="match status" value="1"/>
</dbReference>
<evidence type="ECO:0000313" key="3">
    <source>
        <dbReference type="EMBL" id="KAK6192084.1"/>
    </source>
</evidence>